<evidence type="ECO:0000313" key="4">
    <source>
        <dbReference type="EMBL" id="SLM95071.1"/>
    </source>
</evidence>
<feature type="compositionally biased region" description="Basic and acidic residues" evidence="2">
    <location>
        <begin position="510"/>
        <end position="523"/>
    </location>
</feature>
<feature type="region of interest" description="Disordered" evidence="2">
    <location>
        <begin position="324"/>
        <end position="427"/>
    </location>
</feature>
<dbReference type="Pfam" id="PF01636">
    <property type="entry name" value="APH"/>
    <property type="match status" value="1"/>
</dbReference>
<keyword evidence="4" id="KW-0808">Transferase</keyword>
<organism evidence="4 5">
    <name type="scientific">Brachybacterium nesterenkovii</name>
    <dbReference type="NCBI Taxonomy" id="47847"/>
    <lineage>
        <taxon>Bacteria</taxon>
        <taxon>Bacillati</taxon>
        <taxon>Actinomycetota</taxon>
        <taxon>Actinomycetes</taxon>
        <taxon>Micrococcales</taxon>
        <taxon>Dermabacteraceae</taxon>
        <taxon>Brachybacterium</taxon>
    </lineage>
</organism>
<evidence type="ECO:0000256" key="2">
    <source>
        <dbReference type="SAM" id="MobiDB-lite"/>
    </source>
</evidence>
<reference evidence="4 5" key="1">
    <citation type="submission" date="2017-02" db="EMBL/GenBank/DDBJ databases">
        <authorList>
            <person name="Peterson S.W."/>
        </authorList>
    </citation>
    <scope>NUCLEOTIDE SEQUENCE [LARGE SCALE GENOMIC DNA]</scope>
    <source>
        <strain evidence="4 5">CIP104813</strain>
    </source>
</reference>
<feature type="coiled-coil region" evidence="1">
    <location>
        <begin position="284"/>
        <end position="316"/>
    </location>
</feature>
<name>A0A1X6X737_9MICO</name>
<keyword evidence="5" id="KW-1185">Reference proteome</keyword>
<gene>
    <name evidence="4" type="ORF">FM110_12210</name>
</gene>
<keyword evidence="1" id="KW-0175">Coiled coil</keyword>
<feature type="compositionally biased region" description="Low complexity" evidence="2">
    <location>
        <begin position="478"/>
        <end position="489"/>
    </location>
</feature>
<accession>A0A1X6X737</accession>
<dbReference type="Gene3D" id="3.90.1200.10">
    <property type="match status" value="1"/>
</dbReference>
<feature type="compositionally biased region" description="Low complexity" evidence="2">
    <location>
        <begin position="461"/>
        <end position="470"/>
    </location>
</feature>
<dbReference type="RefSeq" id="WP_087105021.1">
    <property type="nucleotide sequence ID" value="NZ_FWFG01000107.1"/>
</dbReference>
<dbReference type="EMBL" id="FWFG01000107">
    <property type="protein sequence ID" value="SLM95071.1"/>
    <property type="molecule type" value="Genomic_DNA"/>
</dbReference>
<dbReference type="GO" id="GO:0016740">
    <property type="term" value="F:transferase activity"/>
    <property type="evidence" value="ECO:0007669"/>
    <property type="project" value="UniProtKB-KW"/>
</dbReference>
<feature type="compositionally biased region" description="Basic and acidic residues" evidence="2">
    <location>
        <begin position="373"/>
        <end position="392"/>
    </location>
</feature>
<dbReference type="AlphaFoldDB" id="A0A1X6X737"/>
<dbReference type="InterPro" id="IPR011009">
    <property type="entry name" value="Kinase-like_dom_sf"/>
</dbReference>
<dbReference type="SUPFAM" id="SSF56112">
    <property type="entry name" value="Protein kinase-like (PK-like)"/>
    <property type="match status" value="1"/>
</dbReference>
<evidence type="ECO:0000259" key="3">
    <source>
        <dbReference type="Pfam" id="PF01636"/>
    </source>
</evidence>
<feature type="domain" description="Aminoglycoside phosphotransferase" evidence="3">
    <location>
        <begin position="40"/>
        <end position="246"/>
    </location>
</feature>
<protein>
    <submittedName>
        <fullName evidence="4">Macrolide 2'-phosphotransferase</fullName>
    </submittedName>
</protein>
<dbReference type="InterPro" id="IPR002575">
    <property type="entry name" value="Aminoglycoside_PTrfase"/>
</dbReference>
<sequence>MRRNSYALAALAAAAVPGLRPARTVPIATPIDEFDVAGVVGDDGRRVLVTTPATPAAGLQLEKDVHVADALAGTPVGPLVPTPLGFVRLPEGGRAVVTETPQGSPLFLDRLAEEPEIARSLGRVLARIHAVPAYAAESAGVETFTAPSIRAAHRSQIARARAAEDLPPSVAQRWDALLADDELWAFRPCFVHGGMSEENLFVEGHEITGVTGWHEARTGDPATDLAWLVSVLNPETFDTLYAAYVAELPVAPHGRLVERAQAVGELAIVDWLLHGLDAEDRTIVDDARGMLEDLDHDIAAAAREEAEREYEALNAQRTIIDPTASTGSVEAPPAHPVATDAARPTSRADTAELAGSAVGSAHPSSGDTGVTSRGHDAHVGTEADDASFRDAADATAAQRRWVAEPRGDGTAPTAPHAAPDAAVSSDAGELWAEDKAEYVSQYATEPLDFEVPADPARFPDVDQAQRPAADADPESVLAAGPDADAAPAGRFSRHWTGDGSHAVGLGEAETIDRERDEREQPRP</sequence>
<dbReference type="OrthoDB" id="3239865at2"/>
<feature type="compositionally biased region" description="Polar residues" evidence="2">
    <location>
        <begin position="362"/>
        <end position="371"/>
    </location>
</feature>
<dbReference type="Proteomes" id="UP000195981">
    <property type="component" value="Unassembled WGS sequence"/>
</dbReference>
<proteinExistence type="predicted"/>
<evidence type="ECO:0000256" key="1">
    <source>
        <dbReference type="SAM" id="Coils"/>
    </source>
</evidence>
<evidence type="ECO:0000313" key="5">
    <source>
        <dbReference type="Proteomes" id="UP000195981"/>
    </source>
</evidence>
<feature type="compositionally biased region" description="Low complexity" evidence="2">
    <location>
        <begin position="408"/>
        <end position="427"/>
    </location>
</feature>
<feature type="region of interest" description="Disordered" evidence="2">
    <location>
        <begin position="451"/>
        <end position="523"/>
    </location>
</feature>